<evidence type="ECO:0000313" key="2">
    <source>
        <dbReference type="EMBL" id="MFC4640247.1"/>
    </source>
</evidence>
<dbReference type="Proteomes" id="UP001595952">
    <property type="component" value="Unassembled WGS sequence"/>
</dbReference>
<proteinExistence type="predicted"/>
<dbReference type="EMBL" id="JBHSEI010000015">
    <property type="protein sequence ID" value="MFC4640247.1"/>
    <property type="molecule type" value="Genomic_DNA"/>
</dbReference>
<organism evidence="2 3">
    <name type="scientific">Deinococcus hohokamensis</name>
    <dbReference type="NCBI Taxonomy" id="309883"/>
    <lineage>
        <taxon>Bacteria</taxon>
        <taxon>Thermotogati</taxon>
        <taxon>Deinococcota</taxon>
        <taxon>Deinococci</taxon>
        <taxon>Deinococcales</taxon>
        <taxon>Deinococcaceae</taxon>
        <taxon>Deinococcus</taxon>
    </lineage>
</organism>
<keyword evidence="3" id="KW-1185">Reference proteome</keyword>
<evidence type="ECO:0000256" key="1">
    <source>
        <dbReference type="SAM" id="SignalP"/>
    </source>
</evidence>
<feature type="signal peptide" evidence="1">
    <location>
        <begin position="1"/>
        <end position="19"/>
    </location>
</feature>
<dbReference type="PROSITE" id="PS51257">
    <property type="entry name" value="PROKAR_LIPOPROTEIN"/>
    <property type="match status" value="1"/>
</dbReference>
<feature type="chain" id="PRO_5045417125" description="Lipoprotein" evidence="1">
    <location>
        <begin position="20"/>
        <end position="160"/>
    </location>
</feature>
<comment type="caution">
    <text evidence="2">The sequence shown here is derived from an EMBL/GenBank/DDBJ whole genome shotgun (WGS) entry which is preliminary data.</text>
</comment>
<evidence type="ECO:0000313" key="3">
    <source>
        <dbReference type="Proteomes" id="UP001595952"/>
    </source>
</evidence>
<gene>
    <name evidence="2" type="ORF">ACFO0D_18105</name>
</gene>
<dbReference type="RefSeq" id="WP_380063229.1">
    <property type="nucleotide sequence ID" value="NZ_JBHSEI010000015.1"/>
</dbReference>
<protein>
    <recommendedName>
        <fullName evidence="4">Lipoprotein</fullName>
    </recommendedName>
</protein>
<evidence type="ECO:0008006" key="4">
    <source>
        <dbReference type="Google" id="ProtNLM"/>
    </source>
</evidence>
<keyword evidence="1" id="KW-0732">Signal</keyword>
<reference evidence="3" key="1">
    <citation type="journal article" date="2019" name="Int. J. Syst. Evol. Microbiol.">
        <title>The Global Catalogue of Microorganisms (GCM) 10K type strain sequencing project: providing services to taxonomists for standard genome sequencing and annotation.</title>
        <authorList>
            <consortium name="The Broad Institute Genomics Platform"/>
            <consortium name="The Broad Institute Genome Sequencing Center for Infectious Disease"/>
            <person name="Wu L."/>
            <person name="Ma J."/>
        </authorList>
    </citation>
    <scope>NUCLEOTIDE SEQUENCE [LARGE SCALE GENOMIC DNA]</scope>
    <source>
        <strain evidence="3">CCUG 55995</strain>
    </source>
</reference>
<accession>A0ABV9ID19</accession>
<sequence length="160" mass="17083">MKKALILSLMFLVSCSTLAPQEPFKAGDTFLLTGTAKDGSAVSQRFTLRGKGDWDDGEWNYDADGTSRDSASVNVAGDQDSVSIFDYAELANGQAEGTQQILACVAGTDGPGWRSSDEGRLFKDSKANIKNMIDEWKSKSRSAVASSLIEATGTCTISRP</sequence>
<name>A0ABV9ID19_9DEIO</name>